<proteinExistence type="predicted"/>
<accession>A0ACC2EUT9</accession>
<evidence type="ECO:0000313" key="2">
    <source>
        <dbReference type="Proteomes" id="UP001162992"/>
    </source>
</evidence>
<keyword evidence="2" id="KW-1185">Reference proteome</keyword>
<evidence type="ECO:0000313" key="1">
    <source>
        <dbReference type="EMBL" id="KAJ7570282.1"/>
    </source>
</evidence>
<organism evidence="1 2">
    <name type="scientific">Diphasiastrum complanatum</name>
    <name type="common">Issler's clubmoss</name>
    <name type="synonym">Lycopodium complanatum</name>
    <dbReference type="NCBI Taxonomy" id="34168"/>
    <lineage>
        <taxon>Eukaryota</taxon>
        <taxon>Viridiplantae</taxon>
        <taxon>Streptophyta</taxon>
        <taxon>Embryophyta</taxon>
        <taxon>Tracheophyta</taxon>
        <taxon>Lycopodiopsida</taxon>
        <taxon>Lycopodiales</taxon>
        <taxon>Lycopodiaceae</taxon>
        <taxon>Lycopodioideae</taxon>
        <taxon>Diphasiastrum</taxon>
    </lineage>
</organism>
<dbReference type="Proteomes" id="UP001162992">
    <property type="component" value="Chromosome 1"/>
</dbReference>
<protein>
    <submittedName>
        <fullName evidence="1">Uncharacterized protein</fullName>
    </submittedName>
</protein>
<reference evidence="2" key="1">
    <citation type="journal article" date="2024" name="Proc. Natl. Acad. Sci. U.S.A.">
        <title>Extraordinary preservation of gene collinearity over three hundred million years revealed in homosporous lycophytes.</title>
        <authorList>
            <person name="Li C."/>
            <person name="Wickell D."/>
            <person name="Kuo L.Y."/>
            <person name="Chen X."/>
            <person name="Nie B."/>
            <person name="Liao X."/>
            <person name="Peng D."/>
            <person name="Ji J."/>
            <person name="Jenkins J."/>
            <person name="Williams M."/>
            <person name="Shu S."/>
            <person name="Plott C."/>
            <person name="Barry K."/>
            <person name="Rajasekar S."/>
            <person name="Grimwood J."/>
            <person name="Han X."/>
            <person name="Sun S."/>
            <person name="Hou Z."/>
            <person name="He W."/>
            <person name="Dai G."/>
            <person name="Sun C."/>
            <person name="Schmutz J."/>
            <person name="Leebens-Mack J.H."/>
            <person name="Li F.W."/>
            <person name="Wang L."/>
        </authorList>
    </citation>
    <scope>NUCLEOTIDE SEQUENCE [LARGE SCALE GENOMIC DNA]</scope>
    <source>
        <strain evidence="2">cv. PW_Plant_1</strain>
    </source>
</reference>
<comment type="caution">
    <text evidence="1">The sequence shown here is derived from an EMBL/GenBank/DDBJ whole genome shotgun (WGS) entry which is preliminary data.</text>
</comment>
<gene>
    <name evidence="1" type="ORF">O6H91_01G113200</name>
</gene>
<dbReference type="EMBL" id="CM055092">
    <property type="protein sequence ID" value="KAJ7570282.1"/>
    <property type="molecule type" value="Genomic_DNA"/>
</dbReference>
<sequence length="453" mass="51068">MTERERERERKERVIVGDERRESDRGENEREMGGSSASSLAKNERDATKQRDMVAGSASSLAKRWREVQGSRNWQGLLDPLDVELRREIIRYGEFAGVPNCAFDDEPRSRNLGNSYFSKPELLQRCGLPSTGYTITRYIYSLSTNVDLPQFIVKSVAQDPSGRSKESNWIGFIMVATDAQEIQRLGRRDIVIVWRGTRRNLEWLEVIEAELIPISASIPDLKAEKGFWSLFTDSEAKSLFNKKSAAQQVTEEVQRLVETYKNEELSITCVGHSLGAALATYSAFHIAEAKSNTTSQASDHPASIPITVFTWGGPREGNKEFKDKLDSLGVHCLRVRNVKDILTEVPPSALGYIHVGVKLEVDYDKSPYLKPTTNTGDWHNLDAYLHLVDGTHGPQADFSLEVHRDLALLNRSADLLLDSYSVPGIWWQVQNKGLVQAKDGKWSEPELNLELYI</sequence>
<name>A0ACC2EUT9_DIPCM</name>